<dbReference type="InterPro" id="IPR020945">
    <property type="entry name" value="DMSO/NO3_reduct_chaperone"/>
</dbReference>
<dbReference type="AlphaFoldDB" id="A0A844GC94"/>
<evidence type="ECO:0000256" key="1">
    <source>
        <dbReference type="ARBA" id="ARBA00023063"/>
    </source>
</evidence>
<sequence length="258" mass="28176">MSQSLFKITSALLCYPEAELLAALDDIRSELQTSPTAASMLEPLLVQLEGGELIALQENYVQTFDRSPAHSLHLFEHIHGEDRARGQAMVDLMEEYKAHGFEPVCAELPDYVPLFTEFLSQCEPEEGSRLLGDAVHVLGHIAAKLRESSSPYVGVLDLLVSLSPVPPEPLSVPPIRDMDELLETFGPGADGSEPLLKPTMLSHCSGQFLPVASRRLNLPVPASGWLAGTARREIWTICINLFSGFIPISRSASSCWVA</sequence>
<name>A0A844GC94_9NEIS</name>
<organism evidence="2 3">
    <name type="scientific">Paludibacterium denitrificans</name>
    <dbReference type="NCBI Taxonomy" id="2675226"/>
    <lineage>
        <taxon>Bacteria</taxon>
        <taxon>Pseudomonadati</taxon>
        <taxon>Pseudomonadota</taxon>
        <taxon>Betaproteobacteria</taxon>
        <taxon>Neisseriales</taxon>
        <taxon>Chromobacteriaceae</taxon>
        <taxon>Paludibacterium</taxon>
    </lineage>
</organism>
<dbReference type="GO" id="GO:0042128">
    <property type="term" value="P:nitrate assimilation"/>
    <property type="evidence" value="ECO:0007669"/>
    <property type="project" value="UniProtKB-KW"/>
</dbReference>
<accession>A0A844GC94</accession>
<dbReference type="PANTHER" id="PTHR43680">
    <property type="entry name" value="NITRATE REDUCTASE MOLYBDENUM COFACTOR ASSEMBLY CHAPERONE"/>
    <property type="match status" value="1"/>
</dbReference>
<dbReference type="GO" id="GO:0051082">
    <property type="term" value="F:unfolded protein binding"/>
    <property type="evidence" value="ECO:0007669"/>
    <property type="project" value="InterPro"/>
</dbReference>
<comment type="caution">
    <text evidence="2">The sequence shown here is derived from an EMBL/GenBank/DDBJ whole genome shotgun (WGS) entry which is preliminary data.</text>
</comment>
<protein>
    <submittedName>
        <fullName evidence="2">Nitrate reductase molybdenum cofactor assembly chaperone</fullName>
    </submittedName>
</protein>
<dbReference type="Proteomes" id="UP000446658">
    <property type="component" value="Unassembled WGS sequence"/>
</dbReference>
<dbReference type="GO" id="GO:0016530">
    <property type="term" value="F:metallochaperone activity"/>
    <property type="evidence" value="ECO:0007669"/>
    <property type="project" value="TreeGrafter"/>
</dbReference>
<dbReference type="Gene3D" id="1.10.3480.10">
    <property type="entry name" value="TorD-like"/>
    <property type="match status" value="1"/>
</dbReference>
<dbReference type="Pfam" id="PF02613">
    <property type="entry name" value="Nitrate_red_del"/>
    <property type="match status" value="1"/>
</dbReference>
<evidence type="ECO:0000313" key="3">
    <source>
        <dbReference type="Proteomes" id="UP000446658"/>
    </source>
</evidence>
<dbReference type="InterPro" id="IPR036411">
    <property type="entry name" value="TorD-like_sf"/>
</dbReference>
<dbReference type="GO" id="GO:0051131">
    <property type="term" value="P:chaperone-mediated protein complex assembly"/>
    <property type="evidence" value="ECO:0007669"/>
    <property type="project" value="InterPro"/>
</dbReference>
<keyword evidence="1" id="KW-0534">Nitrate assimilation</keyword>
<dbReference type="InterPro" id="IPR003765">
    <property type="entry name" value="NO3_reductase_chaperone_NarJ"/>
</dbReference>
<dbReference type="NCBIfam" id="TIGR00684">
    <property type="entry name" value="narJ"/>
    <property type="match status" value="1"/>
</dbReference>
<dbReference type="EMBL" id="WLYX01000001">
    <property type="protein sequence ID" value="MTD34166.1"/>
    <property type="molecule type" value="Genomic_DNA"/>
</dbReference>
<dbReference type="PANTHER" id="PTHR43680:SF2">
    <property type="entry name" value="NITRATE REDUCTASE MOLYBDENUM COFACTOR ASSEMBLY CHAPERONE NARJ"/>
    <property type="match status" value="1"/>
</dbReference>
<reference evidence="2 3" key="1">
    <citation type="submission" date="2019-11" db="EMBL/GenBank/DDBJ databases">
        <title>Draft genome sequence of Paludibacterium sp. dN18-1.</title>
        <authorList>
            <person name="Im W.-T."/>
        </authorList>
    </citation>
    <scope>NUCLEOTIDE SEQUENCE [LARGE SCALE GENOMIC DNA]</scope>
    <source>
        <strain evidence="3">dN 18-1</strain>
    </source>
</reference>
<dbReference type="SUPFAM" id="SSF89155">
    <property type="entry name" value="TorD-like"/>
    <property type="match status" value="1"/>
</dbReference>
<evidence type="ECO:0000313" key="2">
    <source>
        <dbReference type="EMBL" id="MTD34166.1"/>
    </source>
</evidence>
<dbReference type="RefSeq" id="WP_312854524.1">
    <property type="nucleotide sequence ID" value="NZ_WLYX01000001.1"/>
</dbReference>
<gene>
    <name evidence="2" type="primary">narJ</name>
    <name evidence="2" type="ORF">GKE73_17365</name>
</gene>
<proteinExistence type="predicted"/>
<keyword evidence="3" id="KW-1185">Reference proteome</keyword>